<dbReference type="PANTHER" id="PTHR19328:SF13">
    <property type="entry name" value="HIPL1 PROTEIN"/>
    <property type="match status" value="1"/>
</dbReference>
<evidence type="ECO:0000313" key="3">
    <source>
        <dbReference type="Proteomes" id="UP000702544"/>
    </source>
</evidence>
<dbReference type="Gene3D" id="2.120.10.30">
    <property type="entry name" value="TolB, C-terminal domain"/>
    <property type="match status" value="1"/>
</dbReference>
<reference evidence="2 3" key="1">
    <citation type="submission" date="2020-01" db="EMBL/GenBank/DDBJ databases">
        <title>Genomes assembled from Gulf of Kutch pelagic sediment metagenomes.</title>
        <authorList>
            <person name="Chandrashekar M."/>
            <person name="Mahajan M.S."/>
            <person name="Dave K.J."/>
            <person name="Vatsa P."/>
            <person name="Nathani N.M."/>
        </authorList>
    </citation>
    <scope>NUCLEOTIDE SEQUENCE [LARGE SCALE GENOMIC DNA]</scope>
    <source>
        <strain evidence="2">KS3-K002</strain>
    </source>
</reference>
<dbReference type="InterPro" id="IPR012938">
    <property type="entry name" value="Glc/Sorbosone_DH"/>
</dbReference>
<dbReference type="InterPro" id="IPR011042">
    <property type="entry name" value="6-blade_b-propeller_TolB-like"/>
</dbReference>
<comment type="caution">
    <text evidence="2">The sequence shown here is derived from an EMBL/GenBank/DDBJ whole genome shotgun (WGS) entry which is preliminary data.</text>
</comment>
<name>A0AAE5CAE3_9BACT</name>
<sequence>MKTRIFRIVIVVAVIVGVGYAFRGPLIRLFFGSQAPPASQQGLTLSQVSDADPTVVAEGLDVPWDLAWLPEGDLLFTERPGRLVRIDPDGARRSFAIEGVREAGEGGLLGLALHPEFETNRWLYVYYTYEGDDGLTNRVERYRLDDDGPADRTLIIDGIPGNFYHDGGCLEFGPDGYLYITTGDAGGSSRSQDRGSLAGKILRLAPDGSVPDGNPFGTAVYSYGHRNAQGLAWDADGRLWSTEHGRSGVASGYDELNVVEAGANYGWPEIQGDETAAGMRAPVVHSGPDYTWAPGGAAYWEGRVFFGGLRGEALYEARPLRRGAIQVHAHFHGEFGRIRAVRIGPDGMLYFTTSNRDGRGRVREGDDKLVRVDPAIFR</sequence>
<dbReference type="AlphaFoldDB" id="A0AAE5CAE3"/>
<protein>
    <submittedName>
        <fullName evidence="2">PQQ-dependent sugar dehydrogenase</fullName>
    </submittedName>
</protein>
<dbReference type="InterPro" id="IPR011041">
    <property type="entry name" value="Quinoprot_gluc/sorb_DH_b-prop"/>
</dbReference>
<gene>
    <name evidence="2" type="ORF">GWO12_15075</name>
</gene>
<dbReference type="EMBL" id="JAACAK010000129">
    <property type="protein sequence ID" value="NIR76411.1"/>
    <property type="molecule type" value="Genomic_DNA"/>
</dbReference>
<dbReference type="Proteomes" id="UP000702544">
    <property type="component" value="Unassembled WGS sequence"/>
</dbReference>
<evidence type="ECO:0000313" key="2">
    <source>
        <dbReference type="EMBL" id="NIR76411.1"/>
    </source>
</evidence>
<proteinExistence type="predicted"/>
<accession>A0AAE5CAE3</accession>
<dbReference type="PANTHER" id="PTHR19328">
    <property type="entry name" value="HEDGEHOG-INTERACTING PROTEIN"/>
    <property type="match status" value="1"/>
</dbReference>
<organism evidence="2 3">
    <name type="scientific">Candidatus Kutchimonas denitrificans</name>
    <dbReference type="NCBI Taxonomy" id="3056748"/>
    <lineage>
        <taxon>Bacteria</taxon>
        <taxon>Pseudomonadati</taxon>
        <taxon>Gemmatimonadota</taxon>
        <taxon>Gemmatimonadia</taxon>
        <taxon>Candidatus Palauibacterales</taxon>
        <taxon>Candidatus Palauibacteraceae</taxon>
        <taxon>Candidatus Kutchimonas</taxon>
    </lineage>
</organism>
<dbReference type="Pfam" id="PF07995">
    <property type="entry name" value="GSDH"/>
    <property type="match status" value="1"/>
</dbReference>
<evidence type="ECO:0000259" key="1">
    <source>
        <dbReference type="Pfam" id="PF07995"/>
    </source>
</evidence>
<feature type="domain" description="Glucose/Sorbosone dehydrogenase" evidence="1">
    <location>
        <begin position="60"/>
        <end position="359"/>
    </location>
</feature>
<dbReference type="SUPFAM" id="SSF50952">
    <property type="entry name" value="Soluble quinoprotein glucose dehydrogenase"/>
    <property type="match status" value="1"/>
</dbReference>